<evidence type="ECO:0000256" key="1">
    <source>
        <dbReference type="SAM" id="MobiDB-lite"/>
    </source>
</evidence>
<feature type="chain" id="PRO_5045307358" description="DUF4352 domain-containing protein" evidence="2">
    <location>
        <begin position="22"/>
        <end position="180"/>
    </location>
</feature>
<dbReference type="Proteomes" id="UP001164965">
    <property type="component" value="Chromosome"/>
</dbReference>
<organism evidence="3 4">
    <name type="scientific">Rhodococcus antarcticus</name>
    <dbReference type="NCBI Taxonomy" id="2987751"/>
    <lineage>
        <taxon>Bacteria</taxon>
        <taxon>Bacillati</taxon>
        <taxon>Actinomycetota</taxon>
        <taxon>Actinomycetes</taxon>
        <taxon>Mycobacteriales</taxon>
        <taxon>Nocardiaceae</taxon>
        <taxon>Rhodococcus</taxon>
    </lineage>
</organism>
<dbReference type="PROSITE" id="PS51257">
    <property type="entry name" value="PROKAR_LIPOPROTEIN"/>
    <property type="match status" value="1"/>
</dbReference>
<proteinExistence type="predicted"/>
<keyword evidence="2" id="KW-0732">Signal</keyword>
<feature type="region of interest" description="Disordered" evidence="1">
    <location>
        <begin position="27"/>
        <end position="52"/>
    </location>
</feature>
<evidence type="ECO:0008006" key="5">
    <source>
        <dbReference type="Google" id="ProtNLM"/>
    </source>
</evidence>
<protein>
    <recommendedName>
        <fullName evidence="5">DUF4352 domain-containing protein</fullName>
    </recommendedName>
</protein>
<gene>
    <name evidence="3" type="ORF">RHODO2019_11085</name>
</gene>
<feature type="signal peptide" evidence="2">
    <location>
        <begin position="1"/>
        <end position="21"/>
    </location>
</feature>
<evidence type="ECO:0000256" key="2">
    <source>
        <dbReference type="SAM" id="SignalP"/>
    </source>
</evidence>
<name>A0ABY6NWK9_9NOCA</name>
<sequence length="180" mass="18068">MKKLHAALPVIAGLLVLSACGSTAGKASDSAGAGSNRPADGSSQAAATATTEAAPANPKFGAAFTFDNGLAVTVSAPKPYTPSESAFARGGGAAVIFDITVVNGTKANYDPTLFNATLQSGNAEAPALFDSANGVNGSPQTAVLPGRETTFKLAFSVTNPADLVMQLRPGFEYKPAIFTS</sequence>
<dbReference type="RefSeq" id="WP_265381858.1">
    <property type="nucleotide sequence ID" value="NZ_CP110615.1"/>
</dbReference>
<reference evidence="3" key="1">
    <citation type="submission" date="2022-10" db="EMBL/GenBank/DDBJ databases">
        <title>Rhodococcus sp.75.</title>
        <authorList>
            <person name="Sun M."/>
        </authorList>
    </citation>
    <scope>NUCLEOTIDE SEQUENCE</scope>
    <source>
        <strain evidence="3">75</strain>
    </source>
</reference>
<evidence type="ECO:0000313" key="4">
    <source>
        <dbReference type="Proteomes" id="UP001164965"/>
    </source>
</evidence>
<accession>A0ABY6NWK9</accession>
<evidence type="ECO:0000313" key="3">
    <source>
        <dbReference type="EMBL" id="UZJ23750.1"/>
    </source>
</evidence>
<keyword evidence="4" id="KW-1185">Reference proteome</keyword>
<dbReference type="EMBL" id="CP110615">
    <property type="protein sequence ID" value="UZJ23750.1"/>
    <property type="molecule type" value="Genomic_DNA"/>
</dbReference>